<evidence type="ECO:0000256" key="4">
    <source>
        <dbReference type="ARBA" id="ARBA00022692"/>
    </source>
</evidence>
<evidence type="ECO:0000256" key="3">
    <source>
        <dbReference type="ARBA" id="ARBA00022448"/>
    </source>
</evidence>
<dbReference type="Pfam" id="PF00810">
    <property type="entry name" value="ER_lumen_recept"/>
    <property type="match status" value="1"/>
</dbReference>
<keyword evidence="14" id="KW-1185">Reference proteome</keyword>
<keyword evidence="9 12" id="KW-0472">Membrane</keyword>
<feature type="transmembrane region" description="Helical" evidence="12">
    <location>
        <begin position="161"/>
        <end position="179"/>
    </location>
</feature>
<dbReference type="GO" id="GO:0016192">
    <property type="term" value="P:vesicle-mediated transport"/>
    <property type="evidence" value="ECO:0007669"/>
    <property type="project" value="UniProtKB-KW"/>
</dbReference>
<keyword evidence="7" id="KW-0653">Protein transport</keyword>
<dbReference type="PANTHER" id="PTHR10585">
    <property type="entry name" value="ER LUMEN PROTEIN RETAINING RECEPTOR"/>
    <property type="match status" value="1"/>
</dbReference>
<dbReference type="PRINTS" id="PR00660">
    <property type="entry name" value="ERLUMENR"/>
</dbReference>
<dbReference type="EMBL" id="MU251407">
    <property type="protein sequence ID" value="KAG9236438.1"/>
    <property type="molecule type" value="Genomic_DNA"/>
</dbReference>
<evidence type="ECO:0000256" key="6">
    <source>
        <dbReference type="ARBA" id="ARBA00022892"/>
    </source>
</evidence>
<feature type="transmembrane region" description="Helical" evidence="12">
    <location>
        <begin position="191"/>
        <end position="212"/>
    </location>
</feature>
<protein>
    <submittedName>
        <fullName evidence="13">ER lumen protein retaining receptor-domain-containing protein</fullName>
    </submittedName>
</protein>
<evidence type="ECO:0000256" key="12">
    <source>
        <dbReference type="SAM" id="Phobius"/>
    </source>
</evidence>
<feature type="region of interest" description="Disordered" evidence="11">
    <location>
        <begin position="254"/>
        <end position="355"/>
    </location>
</feature>
<evidence type="ECO:0000256" key="7">
    <source>
        <dbReference type="ARBA" id="ARBA00022927"/>
    </source>
</evidence>
<feature type="compositionally biased region" description="Basic and acidic residues" evidence="11">
    <location>
        <begin position="316"/>
        <end position="334"/>
    </location>
</feature>
<feature type="transmembrane region" description="Helical" evidence="12">
    <location>
        <begin position="129"/>
        <end position="149"/>
    </location>
</feature>
<comment type="subcellular location">
    <subcellularLocation>
        <location evidence="1">Endoplasmic reticulum membrane</location>
        <topology evidence="1">Multi-pass membrane protein</topology>
    </subcellularLocation>
</comment>
<evidence type="ECO:0000256" key="2">
    <source>
        <dbReference type="ARBA" id="ARBA00010120"/>
    </source>
</evidence>
<evidence type="ECO:0000256" key="10">
    <source>
        <dbReference type="ARBA" id="ARBA00023170"/>
    </source>
</evidence>
<sequence length="355" mass="40367">MPGMNIFRILADVAHTLSKCILIYAIHRNKSSEGVSLITQALYALVFMTRYVDIFDHYAWWSVWNFTLKIFYLLSSFYIIFLMMKVYARTREREKAWKFGAACLFGSAVLTPFVMMIFAKKELWGFREIFWVFSIILESVAVLPQLLLLRQTTVPTVIDSFYLISLGSYRALYILNWIVREVSPEGRKPEPIPIIFGVIQTAFYIDFFWVYYSRQRVKLRYGGIVDAEDVQRGWILNKIFGNKRIVGNLDDDEESAPALGGNNADNGRRVAPRTGSNWGSRGISVSADDGVLESESDRVFQEQEEGIVGVGDEDPDAKMKDPDELARILEDDGGHSSGESSVTVGNGSEWRDGRK</sequence>
<keyword evidence="4 12" id="KW-0812">Transmembrane</keyword>
<dbReference type="GO" id="GO:0046923">
    <property type="term" value="F:ER retention sequence binding"/>
    <property type="evidence" value="ECO:0007669"/>
    <property type="project" value="InterPro"/>
</dbReference>
<comment type="similarity">
    <text evidence="2">Belongs to the ERD2 family.</text>
</comment>
<evidence type="ECO:0000256" key="8">
    <source>
        <dbReference type="ARBA" id="ARBA00022989"/>
    </source>
</evidence>
<dbReference type="GO" id="GO:0005789">
    <property type="term" value="C:endoplasmic reticulum membrane"/>
    <property type="evidence" value="ECO:0007669"/>
    <property type="project" value="UniProtKB-SubCell"/>
</dbReference>
<keyword evidence="10 13" id="KW-0675">Receptor</keyword>
<feature type="transmembrane region" description="Helical" evidence="12">
    <location>
        <begin position="58"/>
        <end position="84"/>
    </location>
</feature>
<comment type="caution">
    <text evidence="13">The sequence shown here is derived from an EMBL/GenBank/DDBJ whole genome shotgun (WGS) entry which is preliminary data.</text>
</comment>
<name>A0A9P7YME2_9HELO</name>
<feature type="transmembrane region" description="Helical" evidence="12">
    <location>
        <begin position="96"/>
        <end position="117"/>
    </location>
</feature>
<keyword evidence="6" id="KW-0931">ER-Golgi transport</keyword>
<dbReference type="GO" id="GO:0006621">
    <property type="term" value="P:protein retention in ER lumen"/>
    <property type="evidence" value="ECO:0007669"/>
    <property type="project" value="InterPro"/>
</dbReference>
<keyword evidence="8 12" id="KW-1133">Transmembrane helix</keyword>
<evidence type="ECO:0000313" key="13">
    <source>
        <dbReference type="EMBL" id="KAG9236438.1"/>
    </source>
</evidence>
<accession>A0A9P7YME2</accession>
<evidence type="ECO:0000313" key="14">
    <source>
        <dbReference type="Proteomes" id="UP000824998"/>
    </source>
</evidence>
<dbReference type="Proteomes" id="UP000824998">
    <property type="component" value="Unassembled WGS sequence"/>
</dbReference>
<keyword evidence="3" id="KW-0813">Transport</keyword>
<dbReference type="InterPro" id="IPR000133">
    <property type="entry name" value="ER_ret_rcpt"/>
</dbReference>
<organism evidence="13 14">
    <name type="scientific">Amylocarpus encephaloides</name>
    <dbReference type="NCBI Taxonomy" id="45428"/>
    <lineage>
        <taxon>Eukaryota</taxon>
        <taxon>Fungi</taxon>
        <taxon>Dikarya</taxon>
        <taxon>Ascomycota</taxon>
        <taxon>Pezizomycotina</taxon>
        <taxon>Leotiomycetes</taxon>
        <taxon>Helotiales</taxon>
        <taxon>Helotiales incertae sedis</taxon>
        <taxon>Amylocarpus</taxon>
    </lineage>
</organism>
<keyword evidence="5" id="KW-0256">Endoplasmic reticulum</keyword>
<dbReference type="GO" id="GO:0015031">
    <property type="term" value="P:protein transport"/>
    <property type="evidence" value="ECO:0007669"/>
    <property type="project" value="UniProtKB-KW"/>
</dbReference>
<evidence type="ECO:0000256" key="11">
    <source>
        <dbReference type="SAM" id="MobiDB-lite"/>
    </source>
</evidence>
<gene>
    <name evidence="13" type="ORF">BJ875DRAFT_227454</name>
</gene>
<dbReference type="OrthoDB" id="7694678at2759"/>
<evidence type="ECO:0000256" key="5">
    <source>
        <dbReference type="ARBA" id="ARBA00022824"/>
    </source>
</evidence>
<feature type="transmembrane region" description="Helical" evidence="12">
    <location>
        <begin position="34"/>
        <end position="52"/>
    </location>
</feature>
<reference evidence="13" key="1">
    <citation type="journal article" date="2021" name="IMA Fungus">
        <title>Genomic characterization of three marine fungi, including Emericellopsis atlantica sp. nov. with signatures of a generalist lifestyle and marine biomass degradation.</title>
        <authorList>
            <person name="Hagestad O.C."/>
            <person name="Hou L."/>
            <person name="Andersen J.H."/>
            <person name="Hansen E.H."/>
            <person name="Altermark B."/>
            <person name="Li C."/>
            <person name="Kuhnert E."/>
            <person name="Cox R.J."/>
            <person name="Crous P.W."/>
            <person name="Spatafora J.W."/>
            <person name="Lail K."/>
            <person name="Amirebrahimi M."/>
            <person name="Lipzen A."/>
            <person name="Pangilinan J."/>
            <person name="Andreopoulos W."/>
            <person name="Hayes R.D."/>
            <person name="Ng V."/>
            <person name="Grigoriev I.V."/>
            <person name="Jackson S.A."/>
            <person name="Sutton T.D.S."/>
            <person name="Dobson A.D.W."/>
            <person name="Rama T."/>
        </authorList>
    </citation>
    <scope>NUCLEOTIDE SEQUENCE</scope>
    <source>
        <strain evidence="13">TRa018bII</strain>
    </source>
</reference>
<dbReference type="AlphaFoldDB" id="A0A9P7YME2"/>
<evidence type="ECO:0000256" key="9">
    <source>
        <dbReference type="ARBA" id="ARBA00023136"/>
    </source>
</evidence>
<proteinExistence type="inferred from homology"/>
<evidence type="ECO:0000256" key="1">
    <source>
        <dbReference type="ARBA" id="ARBA00004477"/>
    </source>
</evidence>